<keyword evidence="3" id="KW-0997">Cell inner membrane</keyword>
<evidence type="ECO:0000256" key="5">
    <source>
        <dbReference type="ARBA" id="ARBA00023136"/>
    </source>
</evidence>
<dbReference type="InterPro" id="IPR004960">
    <property type="entry name" value="LipA_acyltrans"/>
</dbReference>
<dbReference type="PIRSF" id="PIRSF026649">
    <property type="entry name" value="MsbB"/>
    <property type="match status" value="1"/>
</dbReference>
<keyword evidence="5" id="KW-0472">Membrane</keyword>
<dbReference type="PANTHER" id="PTHR30606">
    <property type="entry name" value="LIPID A BIOSYNTHESIS LAUROYL ACYLTRANSFERASE"/>
    <property type="match status" value="1"/>
</dbReference>
<sequence>MKPIANKSSGHSRNSLETIQDWIVDRVLRAALWLMLRFPWGQRLAISAGFVSLLSHFTSWRRRIRENLALIMPELPQAEVERLVREVPASFGRTMIELYSPEEFSARIAREELKGPGVPALEAAHAQGRAVLLVTGHIGNYDAMRAALITRGYRVGGLYKPMVNRFFNDHYVSTIERIGEPLFPRNRNGMSEMLRFLRSGGMLGVVLDQHMYSGVLLNFMGQPAKTSLSVAEMALKYNALIVPTYGIRRPDLGFDLIVEAPVEAGDPLETTQKLNDSLEAQVRAHPDQWIWMHRRWRPENLPDHSAG</sequence>
<comment type="subcellular location">
    <subcellularLocation>
        <location evidence="1">Cell inner membrane</location>
    </subcellularLocation>
</comment>
<organism evidence="7 8">
    <name type="scientific">Pseudogemmobacter faecipullorum</name>
    <dbReference type="NCBI Taxonomy" id="2755041"/>
    <lineage>
        <taxon>Bacteria</taxon>
        <taxon>Pseudomonadati</taxon>
        <taxon>Pseudomonadota</taxon>
        <taxon>Alphaproteobacteria</taxon>
        <taxon>Rhodobacterales</taxon>
        <taxon>Paracoccaceae</taxon>
        <taxon>Pseudogemmobacter</taxon>
    </lineage>
</organism>
<keyword evidence="4" id="KW-0808">Transferase</keyword>
<dbReference type="Pfam" id="PF03279">
    <property type="entry name" value="Lip_A_acyltrans"/>
    <property type="match status" value="1"/>
</dbReference>
<evidence type="ECO:0000256" key="3">
    <source>
        <dbReference type="ARBA" id="ARBA00022519"/>
    </source>
</evidence>
<proteinExistence type="predicted"/>
<keyword evidence="6 7" id="KW-0012">Acyltransferase</keyword>
<evidence type="ECO:0000313" key="8">
    <source>
        <dbReference type="Proteomes" id="UP001198571"/>
    </source>
</evidence>
<dbReference type="CDD" id="cd07984">
    <property type="entry name" value="LPLAT_LABLAT-like"/>
    <property type="match status" value="1"/>
</dbReference>
<name>A0ABS8CSZ6_9RHOB</name>
<evidence type="ECO:0000256" key="4">
    <source>
        <dbReference type="ARBA" id="ARBA00022679"/>
    </source>
</evidence>
<keyword evidence="8" id="KW-1185">Reference proteome</keyword>
<protein>
    <submittedName>
        <fullName evidence="7">Lysophospholipid acyltransferase family protein</fullName>
    </submittedName>
</protein>
<keyword evidence="2" id="KW-1003">Cell membrane</keyword>
<comment type="caution">
    <text evidence="7">The sequence shown here is derived from an EMBL/GenBank/DDBJ whole genome shotgun (WGS) entry which is preliminary data.</text>
</comment>
<dbReference type="Proteomes" id="UP001198571">
    <property type="component" value="Unassembled WGS sequence"/>
</dbReference>
<gene>
    <name evidence="7" type="ORF">H0485_20315</name>
</gene>
<evidence type="ECO:0000256" key="6">
    <source>
        <dbReference type="ARBA" id="ARBA00023315"/>
    </source>
</evidence>
<dbReference type="GO" id="GO:0016746">
    <property type="term" value="F:acyltransferase activity"/>
    <property type="evidence" value="ECO:0007669"/>
    <property type="project" value="UniProtKB-KW"/>
</dbReference>
<accession>A0ABS8CSZ6</accession>
<reference evidence="7 8" key="1">
    <citation type="submission" date="2020-07" db="EMBL/GenBank/DDBJ databases">
        <title>Pseudogemmobacter sp. nov., isolated from poultry manure in Taiwan.</title>
        <authorList>
            <person name="Lin S.-Y."/>
            <person name="Tang Y.-S."/>
            <person name="Young C.-C."/>
        </authorList>
    </citation>
    <scope>NUCLEOTIDE SEQUENCE [LARGE SCALE GENOMIC DNA]</scope>
    <source>
        <strain evidence="7 8">CC-YST710</strain>
    </source>
</reference>
<evidence type="ECO:0000256" key="1">
    <source>
        <dbReference type="ARBA" id="ARBA00004533"/>
    </source>
</evidence>
<dbReference type="RefSeq" id="WP_226937741.1">
    <property type="nucleotide sequence ID" value="NZ_JACDXX010000041.1"/>
</dbReference>
<evidence type="ECO:0000313" key="7">
    <source>
        <dbReference type="EMBL" id="MCB5412318.1"/>
    </source>
</evidence>
<dbReference type="PANTHER" id="PTHR30606:SF10">
    <property type="entry name" value="PHOSPHATIDYLINOSITOL MANNOSIDE ACYLTRANSFERASE"/>
    <property type="match status" value="1"/>
</dbReference>
<evidence type="ECO:0000256" key="2">
    <source>
        <dbReference type="ARBA" id="ARBA00022475"/>
    </source>
</evidence>
<dbReference type="EMBL" id="JACDXX010000041">
    <property type="protein sequence ID" value="MCB5412318.1"/>
    <property type="molecule type" value="Genomic_DNA"/>
</dbReference>